<protein>
    <submittedName>
        <fullName evidence="3">4-hydroxybenzoyl-CoA thioesterase domain protein</fullName>
    </submittedName>
</protein>
<evidence type="ECO:0000313" key="4">
    <source>
        <dbReference type="Proteomes" id="UP000001036"/>
    </source>
</evidence>
<dbReference type="Proteomes" id="UP000001036">
    <property type="component" value="Chromosome"/>
</dbReference>
<keyword evidence="4" id="KW-1185">Reference proteome</keyword>
<proteinExistence type="inferred from homology"/>
<dbReference type="Pfam" id="PF13279">
    <property type="entry name" value="4HBT_2"/>
    <property type="match status" value="1"/>
</dbReference>
<evidence type="ECO:0000313" key="3">
    <source>
        <dbReference type="EMBL" id="ACE82785.1"/>
    </source>
</evidence>
<dbReference type="PANTHER" id="PTHR31793">
    <property type="entry name" value="4-HYDROXYBENZOYL-COA THIOESTERASE FAMILY MEMBER"/>
    <property type="match status" value="1"/>
</dbReference>
<evidence type="ECO:0000256" key="1">
    <source>
        <dbReference type="ARBA" id="ARBA00005953"/>
    </source>
</evidence>
<dbReference type="PANTHER" id="PTHR31793:SF27">
    <property type="entry name" value="NOVEL THIOESTERASE SUPERFAMILY DOMAIN AND SAPOSIN A-TYPE DOMAIN CONTAINING PROTEIN (0610012H03RIK)"/>
    <property type="match status" value="1"/>
</dbReference>
<reference evidence="3 4" key="1">
    <citation type="journal article" date="2008" name="J. Bacteriol.">
        <title>Insights into plant cell wall degradation from the genome sequence of the soil bacterium Cellvibrio japonicus.</title>
        <authorList>
            <person name="Deboy R.T."/>
            <person name="Mongodin E.F."/>
            <person name="Fouts D.E."/>
            <person name="Tailford L.E."/>
            <person name="Khouri H."/>
            <person name="Emerson J.B."/>
            <person name="Mohamoud Y."/>
            <person name="Watkins K."/>
            <person name="Henrissat B."/>
            <person name="Gilbert H.J."/>
            <person name="Nelson K.E."/>
        </authorList>
    </citation>
    <scope>NUCLEOTIDE SEQUENCE [LARGE SCALE GENOMIC DNA]</scope>
    <source>
        <strain evidence="3 4">Ueda107</strain>
    </source>
</reference>
<dbReference type="RefSeq" id="WP_012485794.1">
    <property type="nucleotide sequence ID" value="NC_010995.1"/>
</dbReference>
<dbReference type="EMBL" id="CP000934">
    <property type="protein sequence ID" value="ACE82785.1"/>
    <property type="molecule type" value="Genomic_DNA"/>
</dbReference>
<dbReference type="AlphaFoldDB" id="B3PFJ5"/>
<dbReference type="KEGG" id="cja:CJA_0111"/>
<name>B3PFJ5_CELJU</name>
<sequence>MYTTYTDILVPFHDVDSMQVAWHGHYVKYLEVARCEFLESFNYSYQAMLESGYAWPVVDMRIKYIKPLRFGQRVRVQCALREWEYRLKIDYVISDAATGERLTKAYTIQVAVDLATQAMCFESPLVLRESLTRKLGHLPG</sequence>
<accession>B3PFJ5</accession>
<gene>
    <name evidence="3" type="ordered locus">CJA_0111</name>
</gene>
<evidence type="ECO:0000256" key="2">
    <source>
        <dbReference type="ARBA" id="ARBA00022801"/>
    </source>
</evidence>
<dbReference type="CDD" id="cd00586">
    <property type="entry name" value="4HBT"/>
    <property type="match status" value="1"/>
</dbReference>
<dbReference type="STRING" id="498211.CJA_0111"/>
<dbReference type="OrthoDB" id="9800856at2"/>
<dbReference type="Gene3D" id="3.10.129.10">
    <property type="entry name" value="Hotdog Thioesterase"/>
    <property type="match status" value="1"/>
</dbReference>
<comment type="similarity">
    <text evidence="1">Belongs to the 4-hydroxybenzoyl-CoA thioesterase family.</text>
</comment>
<organism evidence="3 4">
    <name type="scientific">Cellvibrio japonicus (strain Ueda107)</name>
    <name type="common">Pseudomonas fluorescens subsp. cellulosa</name>
    <dbReference type="NCBI Taxonomy" id="498211"/>
    <lineage>
        <taxon>Bacteria</taxon>
        <taxon>Pseudomonadati</taxon>
        <taxon>Pseudomonadota</taxon>
        <taxon>Gammaproteobacteria</taxon>
        <taxon>Cellvibrionales</taxon>
        <taxon>Cellvibrionaceae</taxon>
        <taxon>Cellvibrio</taxon>
    </lineage>
</organism>
<dbReference type="GO" id="GO:0047617">
    <property type="term" value="F:fatty acyl-CoA hydrolase activity"/>
    <property type="evidence" value="ECO:0007669"/>
    <property type="project" value="TreeGrafter"/>
</dbReference>
<keyword evidence="2" id="KW-0378">Hydrolase</keyword>
<dbReference type="SUPFAM" id="SSF54637">
    <property type="entry name" value="Thioesterase/thiol ester dehydrase-isomerase"/>
    <property type="match status" value="1"/>
</dbReference>
<dbReference type="HOGENOM" id="CLU_101141_3_0_6"/>
<dbReference type="eggNOG" id="COG0824">
    <property type="taxonomic scope" value="Bacteria"/>
</dbReference>
<dbReference type="InterPro" id="IPR050563">
    <property type="entry name" value="4-hydroxybenzoyl-CoA_TE"/>
</dbReference>
<dbReference type="InterPro" id="IPR029069">
    <property type="entry name" value="HotDog_dom_sf"/>
</dbReference>